<keyword evidence="4" id="KW-1185">Reference proteome</keyword>
<dbReference type="GO" id="GO:0006508">
    <property type="term" value="P:proteolysis"/>
    <property type="evidence" value="ECO:0007669"/>
    <property type="project" value="UniProtKB-KW"/>
</dbReference>
<gene>
    <name evidence="3" type="ORF">SAMN06265222_11754</name>
</gene>
<sequence length="449" mass="49211">MLRDTTTRDVNVPRWIAFTSLYHEFALMVPHAGGHKYDAALPSLRDRNDSDYHQVGISPDSPTGKSMRRSQRLLARRGSRRVFIISVLCSLSFLALGFNAGNVGLVHATEPTRPYSEAVVEKADAILKKAGLRRSGSSLQSTEASDLARVISSLSRKRRELRQVQNELAAVQAAIDQMDKMLARLNLTDGELNLQLTQIAGDDVIASNRIVAMINATRSQITETRRVRAEKVELLRKNRAIVNSEEASYAEQVFQIRKQIDAAGEKLKAQMQIGDVKIAIDVMNHNFDVPKEITVSEILRSISNRLASFESDVFQESIPLEVGPSGSLTVMASLNNQPLSMVVDSGATVVTLPANTAIELKITIPGDASPVTLSLANGARIQGKRIFLDSLRVGQFEAKQVEAVVLEPIAGGVQPLLGLSFLDRYRFELDSNAKTLNLLEVADSDSKGR</sequence>
<dbReference type="NCBIfam" id="TIGR02281">
    <property type="entry name" value="clan_AA_DTGA"/>
    <property type="match status" value="1"/>
</dbReference>
<feature type="transmembrane region" description="Helical" evidence="2">
    <location>
        <begin position="82"/>
        <end position="101"/>
    </location>
</feature>
<keyword evidence="2" id="KW-0472">Membrane</keyword>
<name>A0ABY1QK39_9BACT</name>
<keyword evidence="3" id="KW-0645">Protease</keyword>
<comment type="caution">
    <text evidence="3">The sequence shown here is derived from an EMBL/GenBank/DDBJ whole genome shotgun (WGS) entry which is preliminary data.</text>
</comment>
<dbReference type="Proteomes" id="UP001158067">
    <property type="component" value="Unassembled WGS sequence"/>
</dbReference>
<evidence type="ECO:0000313" key="3">
    <source>
        <dbReference type="EMBL" id="SMP73980.1"/>
    </source>
</evidence>
<dbReference type="Gene3D" id="2.40.70.10">
    <property type="entry name" value="Acid Proteases"/>
    <property type="match status" value="1"/>
</dbReference>
<dbReference type="InterPro" id="IPR034122">
    <property type="entry name" value="Retropepsin-like_bacterial"/>
</dbReference>
<accession>A0ABY1QK39</accession>
<dbReference type="InterPro" id="IPR011969">
    <property type="entry name" value="Clan_AA_Asp_peptidase_C"/>
</dbReference>
<dbReference type="InterPro" id="IPR021109">
    <property type="entry name" value="Peptidase_aspartic_dom_sf"/>
</dbReference>
<dbReference type="CDD" id="cd05483">
    <property type="entry name" value="retropepsin_like_bacteria"/>
    <property type="match status" value="1"/>
</dbReference>
<organism evidence="3 4">
    <name type="scientific">Neorhodopirellula lusitana</name>
    <dbReference type="NCBI Taxonomy" id="445327"/>
    <lineage>
        <taxon>Bacteria</taxon>
        <taxon>Pseudomonadati</taxon>
        <taxon>Planctomycetota</taxon>
        <taxon>Planctomycetia</taxon>
        <taxon>Pirellulales</taxon>
        <taxon>Pirellulaceae</taxon>
        <taxon>Neorhodopirellula</taxon>
    </lineage>
</organism>
<keyword evidence="2" id="KW-0812">Transmembrane</keyword>
<feature type="coiled-coil region" evidence="1">
    <location>
        <begin position="147"/>
        <end position="181"/>
    </location>
</feature>
<dbReference type="GO" id="GO:0008233">
    <property type="term" value="F:peptidase activity"/>
    <property type="evidence" value="ECO:0007669"/>
    <property type="project" value="UniProtKB-KW"/>
</dbReference>
<reference evidence="3 4" key="1">
    <citation type="submission" date="2017-05" db="EMBL/GenBank/DDBJ databases">
        <authorList>
            <person name="Varghese N."/>
            <person name="Submissions S."/>
        </authorList>
    </citation>
    <scope>NUCLEOTIDE SEQUENCE [LARGE SCALE GENOMIC DNA]</scope>
    <source>
        <strain evidence="3 4">DSM 25457</strain>
    </source>
</reference>
<keyword evidence="3" id="KW-0378">Hydrolase</keyword>
<dbReference type="EMBL" id="FXUG01000017">
    <property type="protein sequence ID" value="SMP73980.1"/>
    <property type="molecule type" value="Genomic_DNA"/>
</dbReference>
<evidence type="ECO:0000256" key="2">
    <source>
        <dbReference type="SAM" id="Phobius"/>
    </source>
</evidence>
<dbReference type="InterPro" id="IPR001969">
    <property type="entry name" value="Aspartic_peptidase_AS"/>
</dbReference>
<evidence type="ECO:0000256" key="1">
    <source>
        <dbReference type="SAM" id="Coils"/>
    </source>
</evidence>
<evidence type="ECO:0000313" key="4">
    <source>
        <dbReference type="Proteomes" id="UP001158067"/>
    </source>
</evidence>
<protein>
    <submittedName>
        <fullName evidence="3">Clan AA aspartic protease, TIGR02281 family</fullName>
    </submittedName>
</protein>
<keyword evidence="2" id="KW-1133">Transmembrane helix</keyword>
<proteinExistence type="predicted"/>
<dbReference type="Pfam" id="PF13975">
    <property type="entry name" value="gag-asp_proteas"/>
    <property type="match status" value="1"/>
</dbReference>
<keyword evidence="1" id="KW-0175">Coiled coil</keyword>
<dbReference type="SUPFAM" id="SSF50630">
    <property type="entry name" value="Acid proteases"/>
    <property type="match status" value="1"/>
</dbReference>
<dbReference type="PROSITE" id="PS00141">
    <property type="entry name" value="ASP_PROTEASE"/>
    <property type="match status" value="1"/>
</dbReference>
<dbReference type="RefSeq" id="WP_283434834.1">
    <property type="nucleotide sequence ID" value="NZ_FXUG01000017.1"/>
</dbReference>